<evidence type="ECO:0000256" key="1">
    <source>
        <dbReference type="ARBA" id="ARBA00022737"/>
    </source>
</evidence>
<accession>A0A162DGH9</accession>
<dbReference type="InterPro" id="IPR036650">
    <property type="entry name" value="CAT_RNA-bd_dom_sf"/>
</dbReference>
<reference evidence="3" key="1">
    <citation type="submission" date="2016-02" db="EMBL/GenBank/DDBJ databases">
        <title>Genome sequence of Bacillus trypoxylicola KCTC 13244(T).</title>
        <authorList>
            <person name="Jeong H."/>
            <person name="Park S.-H."/>
            <person name="Choi S.-K."/>
        </authorList>
    </citation>
    <scope>NUCLEOTIDE SEQUENCE [LARGE SCALE GENOMIC DNA]</scope>
    <source>
        <strain evidence="3">KCTC 13244</strain>
    </source>
</reference>
<dbReference type="Pfam" id="PF03123">
    <property type="entry name" value="CAT_RBD"/>
    <property type="match status" value="1"/>
</dbReference>
<dbReference type="SUPFAM" id="SSF63520">
    <property type="entry name" value="PTS-regulatory domain, PRD"/>
    <property type="match status" value="2"/>
</dbReference>
<dbReference type="InterPro" id="IPR011608">
    <property type="entry name" value="PRD"/>
</dbReference>
<keyword evidence="4" id="KW-1185">Reference proteome</keyword>
<feature type="domain" description="PRD" evidence="2">
    <location>
        <begin position="65"/>
        <end position="170"/>
    </location>
</feature>
<dbReference type="Gene3D" id="2.30.24.10">
    <property type="entry name" value="CAT RNA-binding domain"/>
    <property type="match status" value="1"/>
</dbReference>
<dbReference type="InterPro" id="IPR004341">
    <property type="entry name" value="CAT_RNA-bd_dom"/>
</dbReference>
<dbReference type="SMART" id="SM01061">
    <property type="entry name" value="CAT_RBD"/>
    <property type="match status" value="1"/>
</dbReference>
<dbReference type="PANTHER" id="PTHR30185:SF15">
    <property type="entry name" value="CRYPTIC BETA-GLUCOSIDE BGL OPERON ANTITERMINATOR"/>
    <property type="match status" value="1"/>
</dbReference>
<dbReference type="PROSITE" id="PS51372">
    <property type="entry name" value="PRD_2"/>
    <property type="match status" value="2"/>
</dbReference>
<dbReference type="Proteomes" id="UP000075806">
    <property type="component" value="Unassembled WGS sequence"/>
</dbReference>
<dbReference type="InterPro" id="IPR036634">
    <property type="entry name" value="PRD_sf"/>
</dbReference>
<dbReference type="Gene3D" id="1.10.1790.10">
    <property type="entry name" value="PRD domain"/>
    <property type="match status" value="2"/>
</dbReference>
<dbReference type="InterPro" id="IPR050661">
    <property type="entry name" value="BglG_antiterminators"/>
</dbReference>
<dbReference type="RefSeq" id="WP_061949352.1">
    <property type="nucleotide sequence ID" value="NZ_LTAO01000023.1"/>
</dbReference>
<evidence type="ECO:0000313" key="3">
    <source>
        <dbReference type="EMBL" id="KYG29556.1"/>
    </source>
</evidence>
<dbReference type="EMBL" id="LTAO01000023">
    <property type="protein sequence ID" value="KYG29556.1"/>
    <property type="molecule type" value="Genomic_DNA"/>
</dbReference>
<dbReference type="STRING" id="519424.AZF04_08545"/>
<gene>
    <name evidence="3" type="ORF">AZF04_08545</name>
</gene>
<name>A0A162DGH9_9BACI</name>
<dbReference type="SUPFAM" id="SSF50151">
    <property type="entry name" value="SacY-like RNA-binding domain"/>
    <property type="match status" value="1"/>
</dbReference>
<dbReference type="PANTHER" id="PTHR30185">
    <property type="entry name" value="CRYPTIC BETA-GLUCOSIDE BGL OPERON ANTITERMINATOR"/>
    <property type="match status" value="1"/>
</dbReference>
<dbReference type="GO" id="GO:0003723">
    <property type="term" value="F:RNA binding"/>
    <property type="evidence" value="ECO:0007669"/>
    <property type="project" value="InterPro"/>
</dbReference>
<protein>
    <recommendedName>
        <fullName evidence="2">PRD domain-containing protein</fullName>
    </recommendedName>
</protein>
<keyword evidence="1" id="KW-0677">Repeat</keyword>
<evidence type="ECO:0000259" key="2">
    <source>
        <dbReference type="PROSITE" id="PS51372"/>
    </source>
</evidence>
<dbReference type="GO" id="GO:0006355">
    <property type="term" value="P:regulation of DNA-templated transcription"/>
    <property type="evidence" value="ECO:0007669"/>
    <property type="project" value="InterPro"/>
</dbReference>
<feature type="domain" description="PRD" evidence="2">
    <location>
        <begin position="172"/>
        <end position="283"/>
    </location>
</feature>
<dbReference type="OrthoDB" id="9813552at2"/>
<comment type="caution">
    <text evidence="3">The sequence shown here is derived from an EMBL/GenBank/DDBJ whole genome shotgun (WGS) entry which is preliminary data.</text>
</comment>
<evidence type="ECO:0000313" key="4">
    <source>
        <dbReference type="Proteomes" id="UP000075806"/>
    </source>
</evidence>
<dbReference type="Pfam" id="PF00874">
    <property type="entry name" value="PRD"/>
    <property type="match status" value="2"/>
</dbReference>
<sequence length="283" mass="33147">MRYIKAFNNNVALVIDLSGLEWVVMGKGVGYQKNQGDQIDENDIDRKFVAEPSIARRPLMEVLDSIDPDVLDVSVQVVKNAELSIGSTFENNIYLTMADHLNFAIKRANEQLDYISTNRWEVKNLYPKEYKAAKEAITLVFDTLDVLLPKSEETFLTYHFVNGQQAKKTKIEETLKMTEVINRIIEIIQYHYQMKLDEESLNYIRFISHLRHFFIRQFQANQIDDQEVDATILDIAQKKYPRSYEAVDKIAKFLEQKYGWILTPNEKLYLALHIWRLTNQNKS</sequence>
<proteinExistence type="predicted"/>
<organism evidence="3 4">
    <name type="scientific">Alkalihalobacillus trypoxylicola</name>
    <dbReference type="NCBI Taxonomy" id="519424"/>
    <lineage>
        <taxon>Bacteria</taxon>
        <taxon>Bacillati</taxon>
        <taxon>Bacillota</taxon>
        <taxon>Bacilli</taxon>
        <taxon>Bacillales</taxon>
        <taxon>Bacillaceae</taxon>
        <taxon>Alkalihalobacillus</taxon>
    </lineage>
</organism>
<dbReference type="AlphaFoldDB" id="A0A162DGH9"/>